<evidence type="ECO:0000313" key="2">
    <source>
        <dbReference type="Proteomes" id="UP000014974"/>
    </source>
</evidence>
<reference evidence="1 2" key="1">
    <citation type="journal article" date="2013" name="Genome Announc.">
        <title>Draft Genome Sequence of Cyclobacterium qasimii Strain M12-11BT, Isolated from Arctic Marine Sediment.</title>
        <authorList>
            <person name="Shivaji S."/>
            <person name="Ara S."/>
            <person name="Singh A."/>
            <person name="Kumar Pinnaka A."/>
        </authorList>
    </citation>
    <scope>NUCLEOTIDE SEQUENCE [LARGE SCALE GENOMIC DNA]</scope>
    <source>
        <strain evidence="1 2">M12-11B</strain>
    </source>
</reference>
<protein>
    <submittedName>
        <fullName evidence="1">Uncharacterized protein</fullName>
    </submittedName>
</protein>
<dbReference type="EMBL" id="ATNM01000139">
    <property type="protein sequence ID" value="EPR66890.1"/>
    <property type="molecule type" value="Genomic_DNA"/>
</dbReference>
<comment type="caution">
    <text evidence="1">The sequence shown here is derived from an EMBL/GenBank/DDBJ whole genome shotgun (WGS) entry which is preliminary data.</text>
</comment>
<dbReference type="AlphaFoldDB" id="S7V9F8"/>
<evidence type="ECO:0000313" key="1">
    <source>
        <dbReference type="EMBL" id="EPR66890.1"/>
    </source>
</evidence>
<proteinExistence type="predicted"/>
<name>S7V9F8_9BACT</name>
<dbReference type="Proteomes" id="UP000014974">
    <property type="component" value="Unassembled WGS sequence"/>
</dbReference>
<sequence length="39" mass="4317">MNCLKSNPKGFNSLNDEKRAGFSYATLRFADALVSHTVL</sequence>
<organism evidence="1 2">
    <name type="scientific">Cyclobacterium qasimii M12-11B</name>
    <dbReference type="NCBI Taxonomy" id="641524"/>
    <lineage>
        <taxon>Bacteria</taxon>
        <taxon>Pseudomonadati</taxon>
        <taxon>Bacteroidota</taxon>
        <taxon>Cytophagia</taxon>
        <taxon>Cytophagales</taxon>
        <taxon>Cyclobacteriaceae</taxon>
        <taxon>Cyclobacterium</taxon>
    </lineage>
</organism>
<gene>
    <name evidence="1" type="ORF">ADICYQ_4151</name>
</gene>
<accession>S7V9F8</accession>